<comment type="caution">
    <text evidence="2">The sequence shown here is derived from an EMBL/GenBank/DDBJ whole genome shotgun (WGS) entry which is preliminary data.</text>
</comment>
<reference evidence="2" key="2">
    <citation type="submission" date="2021-02" db="EMBL/GenBank/DDBJ databases">
        <authorList>
            <person name="Kimball J.A."/>
            <person name="Haas M.W."/>
            <person name="Macchietto M."/>
            <person name="Kono T."/>
            <person name="Duquette J."/>
            <person name="Shao M."/>
        </authorList>
    </citation>
    <scope>NUCLEOTIDE SEQUENCE</scope>
    <source>
        <tissue evidence="2">Fresh leaf tissue</tissue>
    </source>
</reference>
<evidence type="ECO:0008006" key="4">
    <source>
        <dbReference type="Google" id="ProtNLM"/>
    </source>
</evidence>
<sequence length="348" mass="38459">MSASNDAGLSPPAPAAPPQGRPPVPVLTGTLRPNECADLLNLVSGTKRPLEDVVADFLARIAPERRLRFGAAVNFIIMDKVMLRPAERLIAFAILHQGYSSQLENPFVPVLIKAAFEETSAKQERAFLQLLLNSTNEDNNREILRHSAAYYLEESAYVSQVFLPREQLEERYSCNVVEPQPCDNFRAATVSCAIPDPDVTESCTDSSEISLAQSNRDDAVTSLLQQTPLRGMGPPWIRPLPPRLEILEGELQWLNLDNNHELLWDGSMCADTSRGDAVRDLVGKACKGPLPPAQQEQVLVELANHWKLVYHCGMTPQKLPALVEHNPLIAVDVLSKLINSPDMDAYVQ</sequence>
<evidence type="ECO:0000256" key="1">
    <source>
        <dbReference type="SAM" id="MobiDB-lite"/>
    </source>
</evidence>
<organism evidence="2 3">
    <name type="scientific">Zizania palustris</name>
    <name type="common">Northern wild rice</name>
    <dbReference type="NCBI Taxonomy" id="103762"/>
    <lineage>
        <taxon>Eukaryota</taxon>
        <taxon>Viridiplantae</taxon>
        <taxon>Streptophyta</taxon>
        <taxon>Embryophyta</taxon>
        <taxon>Tracheophyta</taxon>
        <taxon>Spermatophyta</taxon>
        <taxon>Magnoliopsida</taxon>
        <taxon>Liliopsida</taxon>
        <taxon>Poales</taxon>
        <taxon>Poaceae</taxon>
        <taxon>BOP clade</taxon>
        <taxon>Oryzoideae</taxon>
        <taxon>Oryzeae</taxon>
        <taxon>Zizaniinae</taxon>
        <taxon>Zizania</taxon>
    </lineage>
</organism>
<dbReference type="Proteomes" id="UP000729402">
    <property type="component" value="Unassembled WGS sequence"/>
</dbReference>
<accession>A0A8J6BNV9</accession>
<protein>
    <recommendedName>
        <fullName evidence="4">CCR4-NOT transcription complex subunit 11</fullName>
    </recommendedName>
</protein>
<dbReference type="EMBL" id="JAAALK010000081">
    <property type="protein sequence ID" value="KAG8090944.1"/>
    <property type="molecule type" value="Genomic_DNA"/>
</dbReference>
<reference evidence="2" key="1">
    <citation type="journal article" date="2021" name="bioRxiv">
        <title>Whole Genome Assembly and Annotation of Northern Wild Rice, Zizania palustris L., Supports a Whole Genome Duplication in the Zizania Genus.</title>
        <authorList>
            <person name="Haas M."/>
            <person name="Kono T."/>
            <person name="Macchietto M."/>
            <person name="Millas R."/>
            <person name="McGilp L."/>
            <person name="Shao M."/>
            <person name="Duquette J."/>
            <person name="Hirsch C.N."/>
            <person name="Kimball J."/>
        </authorList>
    </citation>
    <scope>NUCLEOTIDE SEQUENCE</scope>
    <source>
        <tissue evidence="2">Fresh leaf tissue</tissue>
    </source>
</reference>
<dbReference type="OrthoDB" id="10265389at2759"/>
<feature type="region of interest" description="Disordered" evidence="1">
    <location>
        <begin position="1"/>
        <end position="28"/>
    </location>
</feature>
<feature type="compositionally biased region" description="Pro residues" evidence="1">
    <location>
        <begin position="11"/>
        <end position="25"/>
    </location>
</feature>
<proteinExistence type="predicted"/>
<dbReference type="PANTHER" id="PTHR15975:SF2">
    <property type="entry name" value="CCR4-NOT TRANSCRIPTION COMPLEX SUBUNIT 11"/>
    <property type="match status" value="1"/>
</dbReference>
<gene>
    <name evidence="2" type="ORF">GUJ93_ZPchr0011g27302</name>
</gene>
<evidence type="ECO:0000313" key="2">
    <source>
        <dbReference type="EMBL" id="KAG8090944.1"/>
    </source>
</evidence>
<dbReference type="PANTHER" id="PTHR15975">
    <property type="entry name" value="CCR4-NOT TRANSCRIPTION COMPLEX SUBUNIT 11"/>
    <property type="match status" value="1"/>
</dbReference>
<dbReference type="AlphaFoldDB" id="A0A8J6BNV9"/>
<evidence type="ECO:0000313" key="3">
    <source>
        <dbReference type="Proteomes" id="UP000729402"/>
    </source>
</evidence>
<keyword evidence="3" id="KW-1185">Reference proteome</keyword>
<name>A0A8J6BNV9_ZIZPA</name>
<dbReference type="GO" id="GO:0030014">
    <property type="term" value="C:CCR4-NOT complex"/>
    <property type="evidence" value="ECO:0007669"/>
    <property type="project" value="InterPro"/>
</dbReference>
<dbReference type="InterPro" id="IPR019312">
    <property type="entry name" value="CNOT11"/>
</dbReference>